<comment type="caution">
    <text evidence="2">The sequence shown here is derived from an EMBL/GenBank/DDBJ whole genome shotgun (WGS) entry which is preliminary data.</text>
</comment>
<dbReference type="AlphaFoldDB" id="A0AAE0F999"/>
<evidence type="ECO:0000313" key="3">
    <source>
        <dbReference type="Proteomes" id="UP001190700"/>
    </source>
</evidence>
<accession>A0AAE0F999</accession>
<evidence type="ECO:0000313" key="2">
    <source>
        <dbReference type="EMBL" id="KAK3255370.1"/>
    </source>
</evidence>
<keyword evidence="3" id="KW-1185">Reference proteome</keyword>
<feature type="compositionally biased region" description="Basic and acidic residues" evidence="1">
    <location>
        <begin position="43"/>
        <end position="57"/>
    </location>
</feature>
<name>A0AAE0F999_9CHLO</name>
<gene>
    <name evidence="2" type="ORF">CYMTET_35444</name>
</gene>
<proteinExistence type="predicted"/>
<reference evidence="2 3" key="1">
    <citation type="journal article" date="2015" name="Genome Biol. Evol.">
        <title>Comparative Genomics of a Bacterivorous Green Alga Reveals Evolutionary Causalities and Consequences of Phago-Mixotrophic Mode of Nutrition.</title>
        <authorList>
            <person name="Burns J.A."/>
            <person name="Paasch A."/>
            <person name="Narechania A."/>
            <person name="Kim E."/>
        </authorList>
    </citation>
    <scope>NUCLEOTIDE SEQUENCE [LARGE SCALE GENOMIC DNA]</scope>
    <source>
        <strain evidence="2 3">PLY_AMNH</strain>
    </source>
</reference>
<dbReference type="EMBL" id="LGRX02022685">
    <property type="protein sequence ID" value="KAK3255370.1"/>
    <property type="molecule type" value="Genomic_DNA"/>
</dbReference>
<sequence length="124" mass="14873">MRCSTRPSLLRWFRLASGGRDAKEIKITRKPTYFTASTLQGRRSQEKEAQDVRDPFRTTRKGHWLPQKFRDWLDEISNDSWQRAMAERYRRIPGMQGRQSEMALLFKRHYQGSPSTEHFIRQLE</sequence>
<evidence type="ECO:0000256" key="1">
    <source>
        <dbReference type="SAM" id="MobiDB-lite"/>
    </source>
</evidence>
<dbReference type="Proteomes" id="UP001190700">
    <property type="component" value="Unassembled WGS sequence"/>
</dbReference>
<protein>
    <submittedName>
        <fullName evidence="2">Uncharacterized protein</fullName>
    </submittedName>
</protein>
<feature type="region of interest" description="Disordered" evidence="1">
    <location>
        <begin position="38"/>
        <end position="57"/>
    </location>
</feature>
<organism evidence="2 3">
    <name type="scientific">Cymbomonas tetramitiformis</name>
    <dbReference type="NCBI Taxonomy" id="36881"/>
    <lineage>
        <taxon>Eukaryota</taxon>
        <taxon>Viridiplantae</taxon>
        <taxon>Chlorophyta</taxon>
        <taxon>Pyramimonadophyceae</taxon>
        <taxon>Pyramimonadales</taxon>
        <taxon>Pyramimonadaceae</taxon>
        <taxon>Cymbomonas</taxon>
    </lineage>
</organism>